<dbReference type="GO" id="GO:0006811">
    <property type="term" value="P:monoatomic ion transport"/>
    <property type="evidence" value="ECO:0007669"/>
    <property type="project" value="UniProtKB-KW"/>
</dbReference>
<dbReference type="InterPro" id="IPR006664">
    <property type="entry name" value="OMP_bac"/>
</dbReference>
<reference evidence="14 15" key="1">
    <citation type="submission" date="2014-10" db="EMBL/GenBank/DDBJ databases">
        <title>Pedobacter Kyungheensis.</title>
        <authorList>
            <person name="Anderson B.M."/>
            <person name="Newman J.D."/>
        </authorList>
    </citation>
    <scope>NUCLEOTIDE SEQUENCE [LARGE SCALE GENOMIC DNA]</scope>
    <source>
        <strain evidence="14 15">KACC 16221</strain>
    </source>
</reference>
<keyword evidence="6" id="KW-0626">Porin</keyword>
<accession>A0A0C1FX71</accession>
<protein>
    <submittedName>
        <fullName evidence="14">Flagellar motor protein MotB</fullName>
    </submittedName>
</protein>
<keyword evidence="5" id="KW-0406">Ion transport</keyword>
<dbReference type="GO" id="GO:0005509">
    <property type="term" value="F:calcium ion binding"/>
    <property type="evidence" value="ECO:0007669"/>
    <property type="project" value="InterPro"/>
</dbReference>
<organism evidence="14 15">
    <name type="scientific">Pedobacter kyungheensis</name>
    <dbReference type="NCBI Taxonomy" id="1069985"/>
    <lineage>
        <taxon>Bacteria</taxon>
        <taxon>Pseudomonadati</taxon>
        <taxon>Bacteroidota</taxon>
        <taxon>Sphingobacteriia</taxon>
        <taxon>Sphingobacteriales</taxon>
        <taxon>Sphingobacteriaceae</taxon>
        <taxon>Pedobacter</taxon>
    </lineage>
</organism>
<dbReference type="OrthoDB" id="1522982at2"/>
<dbReference type="EMBL" id="JSYN01000002">
    <property type="protein sequence ID" value="KIA96468.1"/>
    <property type="molecule type" value="Genomic_DNA"/>
</dbReference>
<keyword evidence="7 9" id="KW-0472">Membrane</keyword>
<dbReference type="RefSeq" id="WP_039471032.1">
    <property type="nucleotide sequence ID" value="NZ_JSYN01000002.1"/>
</dbReference>
<feature type="signal peptide" evidence="12">
    <location>
        <begin position="1"/>
        <end position="23"/>
    </location>
</feature>
<feature type="coiled-coil region" evidence="10">
    <location>
        <begin position="240"/>
        <end position="271"/>
    </location>
</feature>
<keyword evidence="4" id="KW-0812">Transmembrane</keyword>
<evidence type="ECO:0000313" key="15">
    <source>
        <dbReference type="Proteomes" id="UP000031246"/>
    </source>
</evidence>
<evidence type="ECO:0000256" key="4">
    <source>
        <dbReference type="ARBA" id="ARBA00022692"/>
    </source>
</evidence>
<evidence type="ECO:0000256" key="7">
    <source>
        <dbReference type="ARBA" id="ARBA00023136"/>
    </source>
</evidence>
<dbReference type="GO" id="GO:0015288">
    <property type="term" value="F:porin activity"/>
    <property type="evidence" value="ECO:0007669"/>
    <property type="project" value="UniProtKB-KW"/>
</dbReference>
<dbReference type="GO" id="GO:0046930">
    <property type="term" value="C:pore complex"/>
    <property type="evidence" value="ECO:0007669"/>
    <property type="project" value="UniProtKB-KW"/>
</dbReference>
<dbReference type="InterPro" id="IPR028974">
    <property type="entry name" value="TSP_type-3_rpt"/>
</dbReference>
<dbReference type="InterPro" id="IPR036737">
    <property type="entry name" value="OmpA-like_sf"/>
</dbReference>
<dbReference type="Gene3D" id="3.30.1330.60">
    <property type="entry name" value="OmpA-like domain"/>
    <property type="match status" value="1"/>
</dbReference>
<evidence type="ECO:0000256" key="1">
    <source>
        <dbReference type="ARBA" id="ARBA00004571"/>
    </source>
</evidence>
<dbReference type="CDD" id="cd07185">
    <property type="entry name" value="OmpA_C-like"/>
    <property type="match status" value="1"/>
</dbReference>
<keyword evidence="14" id="KW-0969">Cilium</keyword>
<sequence>MNTRITKSTMLIALLGLSSQLFAQETPAATGRFSPTQFRTWSVGVHGGLLTPRTIFGNSNHQFETPVEHIGYGGYVKKQILPQLGIQADFLAGKVEELRASNGAGGFIANTGYKTNIQWSGALSAVWNVANISINQENGILTPYLKAGAGYMSSGATTSPNTVDAGSYREGWFVPVGAGLKLGVAKGINVDLGYDVNFVKSAKFDGFNGATNDRFAYAHAGLEFAIGDKSKPQLQNYSSLANLNKQTAEESAELRRALSTAEQNAARDREQYAKDMGDDDNDGVANKFDKCPGTASGTVVDGSGCPIKVQREVIKETKVVVTDADRKVVKDAISNLEFDLGKSTIRSKSFATLNRVAALLVEKNFSLKLAGHTDNTGGRELNLRLSKDRAESVKAYLVSQGANASRIEATGYGPDQPIASNKTATGRQQNRRVEFTLY</sequence>
<dbReference type="Proteomes" id="UP000031246">
    <property type="component" value="Unassembled WGS sequence"/>
</dbReference>
<dbReference type="InterPro" id="IPR050330">
    <property type="entry name" value="Bact_OuterMem_StrucFunc"/>
</dbReference>
<evidence type="ECO:0000256" key="8">
    <source>
        <dbReference type="ARBA" id="ARBA00023237"/>
    </source>
</evidence>
<dbReference type="Gene3D" id="2.40.160.20">
    <property type="match status" value="1"/>
</dbReference>
<keyword evidence="10" id="KW-0175">Coiled coil</keyword>
<dbReference type="PANTHER" id="PTHR30329:SF21">
    <property type="entry name" value="LIPOPROTEIN YIAD-RELATED"/>
    <property type="match status" value="1"/>
</dbReference>
<evidence type="ECO:0000256" key="2">
    <source>
        <dbReference type="ARBA" id="ARBA00022448"/>
    </source>
</evidence>
<evidence type="ECO:0000256" key="3">
    <source>
        <dbReference type="ARBA" id="ARBA00022452"/>
    </source>
</evidence>
<gene>
    <name evidence="14" type="ORF">OC25_01560</name>
</gene>
<keyword evidence="3" id="KW-1134">Transmembrane beta strand</keyword>
<feature type="domain" description="OmpA-like" evidence="13">
    <location>
        <begin position="325"/>
        <end position="438"/>
    </location>
</feature>
<feature type="region of interest" description="Disordered" evidence="11">
    <location>
        <begin position="410"/>
        <end position="429"/>
    </location>
</feature>
<evidence type="ECO:0000256" key="12">
    <source>
        <dbReference type="SAM" id="SignalP"/>
    </source>
</evidence>
<keyword evidence="8" id="KW-0998">Cell outer membrane</keyword>
<dbReference type="PROSITE" id="PS51123">
    <property type="entry name" value="OMPA_2"/>
    <property type="match status" value="1"/>
</dbReference>
<dbReference type="InterPro" id="IPR011250">
    <property type="entry name" value="OMP/PagP_B-barrel"/>
</dbReference>
<evidence type="ECO:0000313" key="14">
    <source>
        <dbReference type="EMBL" id="KIA96468.1"/>
    </source>
</evidence>
<dbReference type="GO" id="GO:0009279">
    <property type="term" value="C:cell outer membrane"/>
    <property type="evidence" value="ECO:0007669"/>
    <property type="project" value="UniProtKB-SubCell"/>
</dbReference>
<dbReference type="Pfam" id="PF00691">
    <property type="entry name" value="OmpA"/>
    <property type="match status" value="1"/>
</dbReference>
<name>A0A0C1FX71_9SPHI</name>
<dbReference type="SUPFAM" id="SSF103088">
    <property type="entry name" value="OmpA-like"/>
    <property type="match status" value="1"/>
</dbReference>
<dbReference type="InterPro" id="IPR006665">
    <property type="entry name" value="OmpA-like"/>
</dbReference>
<keyword evidence="12" id="KW-0732">Signal</keyword>
<evidence type="ECO:0000256" key="9">
    <source>
        <dbReference type="PROSITE-ProRule" id="PRU00473"/>
    </source>
</evidence>
<evidence type="ECO:0000256" key="10">
    <source>
        <dbReference type="SAM" id="Coils"/>
    </source>
</evidence>
<dbReference type="PANTHER" id="PTHR30329">
    <property type="entry name" value="STATOR ELEMENT OF FLAGELLAR MOTOR COMPLEX"/>
    <property type="match status" value="1"/>
</dbReference>
<evidence type="ECO:0000259" key="13">
    <source>
        <dbReference type="PROSITE" id="PS51123"/>
    </source>
</evidence>
<feature type="compositionally biased region" description="Polar residues" evidence="11">
    <location>
        <begin position="418"/>
        <end position="428"/>
    </location>
</feature>
<keyword evidence="14" id="KW-0282">Flagellum</keyword>
<comment type="caution">
    <text evidence="14">The sequence shown here is derived from an EMBL/GenBank/DDBJ whole genome shotgun (WGS) entry which is preliminary data.</text>
</comment>
<dbReference type="AlphaFoldDB" id="A0A0C1FX71"/>
<keyword evidence="15" id="KW-1185">Reference proteome</keyword>
<keyword evidence="14" id="KW-0966">Cell projection</keyword>
<proteinExistence type="predicted"/>
<feature type="chain" id="PRO_5002145361" evidence="12">
    <location>
        <begin position="24"/>
        <end position="438"/>
    </location>
</feature>
<dbReference type="PRINTS" id="PR01021">
    <property type="entry name" value="OMPADOMAIN"/>
</dbReference>
<evidence type="ECO:0000256" key="11">
    <source>
        <dbReference type="SAM" id="MobiDB-lite"/>
    </source>
</evidence>
<evidence type="ECO:0000256" key="5">
    <source>
        <dbReference type="ARBA" id="ARBA00023065"/>
    </source>
</evidence>
<dbReference type="SUPFAM" id="SSF56925">
    <property type="entry name" value="OMPA-like"/>
    <property type="match status" value="1"/>
</dbReference>
<evidence type="ECO:0000256" key="6">
    <source>
        <dbReference type="ARBA" id="ARBA00023114"/>
    </source>
</evidence>
<dbReference type="SUPFAM" id="SSF103647">
    <property type="entry name" value="TSP type-3 repeat"/>
    <property type="match status" value="1"/>
</dbReference>
<keyword evidence="2" id="KW-0813">Transport</keyword>
<comment type="subcellular location">
    <subcellularLocation>
        <location evidence="1">Cell outer membrane</location>
        <topology evidence="1">Multi-pass membrane protein</topology>
    </subcellularLocation>
</comment>